<dbReference type="GO" id="GO:0055085">
    <property type="term" value="P:transmembrane transport"/>
    <property type="evidence" value="ECO:0007669"/>
    <property type="project" value="InterPro"/>
</dbReference>
<dbReference type="EMBL" id="CVTD020000008">
    <property type="protein sequence ID" value="CRZ33515.1"/>
    <property type="molecule type" value="Genomic_DNA"/>
</dbReference>
<dbReference type="InterPro" id="IPR051393">
    <property type="entry name" value="ABC_transporter_permease"/>
</dbReference>
<gene>
    <name evidence="9" type="ORF">HHT355_0305</name>
</gene>
<keyword evidence="4 7" id="KW-0812">Transmembrane</keyword>
<reference evidence="9" key="1">
    <citation type="submission" date="2015-06" db="EMBL/GenBank/DDBJ databases">
        <authorList>
            <person name="Wibberg Daniel"/>
        </authorList>
    </citation>
    <scope>NUCLEOTIDE SEQUENCE [LARGE SCALE GENOMIC DNA]</scope>
    <source>
        <strain evidence="9">T3/55T</strain>
    </source>
</reference>
<feature type="transmembrane region" description="Helical" evidence="7">
    <location>
        <begin position="29"/>
        <end position="58"/>
    </location>
</feature>
<proteinExistence type="inferred from homology"/>
<feature type="transmembrane region" description="Helical" evidence="7">
    <location>
        <begin position="290"/>
        <end position="315"/>
    </location>
</feature>
<evidence type="ECO:0000256" key="4">
    <source>
        <dbReference type="ARBA" id="ARBA00022692"/>
    </source>
</evidence>
<accession>A0A0H5SER8</accession>
<dbReference type="GO" id="GO:0005886">
    <property type="term" value="C:plasma membrane"/>
    <property type="evidence" value="ECO:0007669"/>
    <property type="project" value="UniProtKB-SubCell"/>
</dbReference>
<evidence type="ECO:0000256" key="7">
    <source>
        <dbReference type="RuleBase" id="RU363032"/>
    </source>
</evidence>
<feature type="transmembrane region" description="Helical" evidence="7">
    <location>
        <begin position="102"/>
        <end position="123"/>
    </location>
</feature>
<organism evidence="9 10">
    <name type="scientific">Herbinix hemicellulosilytica</name>
    <dbReference type="NCBI Taxonomy" id="1564487"/>
    <lineage>
        <taxon>Bacteria</taxon>
        <taxon>Bacillati</taxon>
        <taxon>Bacillota</taxon>
        <taxon>Clostridia</taxon>
        <taxon>Lachnospirales</taxon>
        <taxon>Lachnospiraceae</taxon>
        <taxon>Herbinix</taxon>
    </lineage>
</organism>
<comment type="similarity">
    <text evidence="7">Belongs to the binding-protein-dependent transport system permease family.</text>
</comment>
<dbReference type="PANTHER" id="PTHR30193:SF37">
    <property type="entry name" value="INNER MEMBRANE ABC TRANSPORTER PERMEASE PROTEIN YCJO"/>
    <property type="match status" value="1"/>
</dbReference>
<dbReference type="RefSeq" id="WP_103201692.1">
    <property type="nucleotide sequence ID" value="NZ_CVTD020000008.1"/>
</dbReference>
<dbReference type="Gene3D" id="1.10.3720.10">
    <property type="entry name" value="MetI-like"/>
    <property type="match status" value="1"/>
</dbReference>
<evidence type="ECO:0000313" key="9">
    <source>
        <dbReference type="EMBL" id="CRZ33515.1"/>
    </source>
</evidence>
<dbReference type="Proteomes" id="UP000236497">
    <property type="component" value="Unassembled WGS sequence"/>
</dbReference>
<evidence type="ECO:0000256" key="6">
    <source>
        <dbReference type="ARBA" id="ARBA00023136"/>
    </source>
</evidence>
<dbReference type="CDD" id="cd06261">
    <property type="entry name" value="TM_PBP2"/>
    <property type="match status" value="1"/>
</dbReference>
<feature type="domain" description="ABC transmembrane type-1" evidence="8">
    <location>
        <begin position="98"/>
        <end position="314"/>
    </location>
</feature>
<evidence type="ECO:0000313" key="10">
    <source>
        <dbReference type="Proteomes" id="UP000236497"/>
    </source>
</evidence>
<evidence type="ECO:0000256" key="3">
    <source>
        <dbReference type="ARBA" id="ARBA00022475"/>
    </source>
</evidence>
<dbReference type="SUPFAM" id="SSF161098">
    <property type="entry name" value="MetI-like"/>
    <property type="match status" value="1"/>
</dbReference>
<evidence type="ECO:0000256" key="1">
    <source>
        <dbReference type="ARBA" id="ARBA00004651"/>
    </source>
</evidence>
<feature type="transmembrane region" description="Helical" evidence="7">
    <location>
        <begin position="177"/>
        <end position="195"/>
    </location>
</feature>
<sequence>MQHRKRRKIYKPELIKKEGLFTKIKKNKLAYLLITPAIIGMIFIHLVPIVSGILMSFLKLNQFTLKQFLKAPFIGLDNYKAVLFDPTSTIRSGFLDALRNTAIFGVICSVSVICISLLLAILLNRNFKLRGLARTLLMTPWVVPSFVVGMLWGFMWQNDGIINRVLVDILHILPKKPFWLTGPMVLVAIIIPTIWRQVPFVMLMFLAGLQQIPDEYYEAAKIDGANAWQRFRHVTLPMLRSVLSIQILNGIINYVYSFNIVAMMFGHGAGFPGKYGDLLMTNINRNSFQIWQFGTGAAATVIVMLCVMLLVAVWYKVFQDDLVVKDN</sequence>
<keyword evidence="2 7" id="KW-0813">Transport</keyword>
<dbReference type="InterPro" id="IPR000515">
    <property type="entry name" value="MetI-like"/>
</dbReference>
<evidence type="ECO:0000256" key="2">
    <source>
        <dbReference type="ARBA" id="ARBA00022448"/>
    </source>
</evidence>
<dbReference type="InterPro" id="IPR035906">
    <property type="entry name" value="MetI-like_sf"/>
</dbReference>
<protein>
    <submittedName>
        <fullName evidence="9">Putative membrane protein</fullName>
    </submittedName>
</protein>
<dbReference type="AlphaFoldDB" id="A0A0H5SER8"/>
<dbReference type="PANTHER" id="PTHR30193">
    <property type="entry name" value="ABC TRANSPORTER PERMEASE PROTEIN"/>
    <property type="match status" value="1"/>
</dbReference>
<dbReference type="PROSITE" id="PS50928">
    <property type="entry name" value="ABC_TM1"/>
    <property type="match status" value="1"/>
</dbReference>
<comment type="subcellular location">
    <subcellularLocation>
        <location evidence="1 7">Cell membrane</location>
        <topology evidence="1 7">Multi-pass membrane protein</topology>
    </subcellularLocation>
</comment>
<name>A0A0H5SER8_HERHM</name>
<keyword evidence="5 7" id="KW-1133">Transmembrane helix</keyword>
<keyword evidence="10" id="KW-1185">Reference proteome</keyword>
<evidence type="ECO:0000259" key="8">
    <source>
        <dbReference type="PROSITE" id="PS50928"/>
    </source>
</evidence>
<evidence type="ECO:0000256" key="5">
    <source>
        <dbReference type="ARBA" id="ARBA00022989"/>
    </source>
</evidence>
<dbReference type="OrthoDB" id="9761387at2"/>
<keyword evidence="6 7" id="KW-0472">Membrane</keyword>
<dbReference type="Pfam" id="PF00528">
    <property type="entry name" value="BPD_transp_1"/>
    <property type="match status" value="1"/>
</dbReference>
<keyword evidence="3" id="KW-1003">Cell membrane</keyword>
<feature type="transmembrane region" description="Helical" evidence="7">
    <location>
        <begin position="247"/>
        <end position="270"/>
    </location>
</feature>
<feature type="transmembrane region" description="Helical" evidence="7">
    <location>
        <begin position="135"/>
        <end position="157"/>
    </location>
</feature>